<feature type="signal peptide" evidence="9">
    <location>
        <begin position="1"/>
        <end position="18"/>
    </location>
</feature>
<dbReference type="InterPro" id="IPR017946">
    <property type="entry name" value="PLC-like_Pdiesterase_TIM-brl"/>
</dbReference>
<evidence type="ECO:0000256" key="1">
    <source>
        <dbReference type="ARBA" id="ARBA00000110"/>
    </source>
</evidence>
<name>A0A1B2AS90_LOXSM</name>
<keyword evidence="7" id="KW-1015">Disulfide bond</keyword>
<evidence type="ECO:0000256" key="2">
    <source>
        <dbReference type="ARBA" id="ARBA00001142"/>
    </source>
</evidence>
<evidence type="ECO:0000256" key="7">
    <source>
        <dbReference type="ARBA" id="ARBA00023157"/>
    </source>
</evidence>
<evidence type="ECO:0000256" key="3">
    <source>
        <dbReference type="ARBA" id="ARBA00004613"/>
    </source>
</evidence>
<comment type="catalytic activity">
    <reaction evidence="1">
        <text>an N-(acyl)-sphingosylphosphoethanolamine = an N-(acyl)-sphingosyl-1,3-cyclic phosphate + ethanolamine</text>
        <dbReference type="Rhea" id="RHEA:60648"/>
        <dbReference type="ChEBI" id="CHEBI:57603"/>
        <dbReference type="ChEBI" id="CHEBI:143891"/>
        <dbReference type="ChEBI" id="CHEBI:143892"/>
    </reaction>
</comment>
<keyword evidence="4" id="KW-0964">Secreted</keyword>
<feature type="chain" id="PRO_5008534326" evidence="9">
    <location>
        <begin position="19"/>
        <end position="306"/>
    </location>
</feature>
<keyword evidence="5" id="KW-0479">Metal-binding</keyword>
<evidence type="ECO:0000256" key="8">
    <source>
        <dbReference type="ARBA" id="ARBA00023239"/>
    </source>
</evidence>
<dbReference type="SMR" id="A0A1B2AS90"/>
<dbReference type="AlphaFoldDB" id="A0A1B2AS90"/>
<evidence type="ECO:0000256" key="9">
    <source>
        <dbReference type="SAM" id="SignalP"/>
    </source>
</evidence>
<dbReference type="EMBL" id="KU891938">
    <property type="protein sequence ID" value="ANY30962.1"/>
    <property type="molecule type" value="mRNA"/>
</dbReference>
<dbReference type="SUPFAM" id="SSF51695">
    <property type="entry name" value="PLC-like phosphodiesterases"/>
    <property type="match status" value="1"/>
</dbReference>
<dbReference type="CDD" id="cd08576">
    <property type="entry name" value="GDPD_like_SMaseD_PLD"/>
    <property type="match status" value="1"/>
</dbReference>
<dbReference type="GO" id="GO:0005576">
    <property type="term" value="C:extracellular region"/>
    <property type="evidence" value="ECO:0007669"/>
    <property type="project" value="UniProtKB-SubCell"/>
</dbReference>
<protein>
    <submittedName>
        <fullName evidence="10">Loxtox protein</fullName>
    </submittedName>
</protein>
<dbReference type="GO" id="GO:0046872">
    <property type="term" value="F:metal ion binding"/>
    <property type="evidence" value="ECO:0007669"/>
    <property type="project" value="UniProtKB-KW"/>
</dbReference>
<evidence type="ECO:0000256" key="6">
    <source>
        <dbReference type="ARBA" id="ARBA00022842"/>
    </source>
</evidence>
<evidence type="ECO:0000256" key="5">
    <source>
        <dbReference type="ARBA" id="ARBA00022723"/>
    </source>
</evidence>
<evidence type="ECO:0000313" key="10">
    <source>
        <dbReference type="EMBL" id="ANY30962.1"/>
    </source>
</evidence>
<dbReference type="Pfam" id="PF13653">
    <property type="entry name" value="GDPD_2"/>
    <property type="match status" value="1"/>
</dbReference>
<keyword evidence="9" id="KW-0732">Signal</keyword>
<dbReference type="GO" id="GO:0016829">
    <property type="term" value="F:lyase activity"/>
    <property type="evidence" value="ECO:0007669"/>
    <property type="project" value="UniProtKB-KW"/>
</dbReference>
<comment type="catalytic activity">
    <reaction evidence="2">
        <text>a 1-acyl-sn-glycero-3-phosphocholine = a 1-acyl-sn-glycero-2,3-cyclic phosphate + choline</text>
        <dbReference type="Rhea" id="RHEA:60700"/>
        <dbReference type="ChEBI" id="CHEBI:15354"/>
        <dbReference type="ChEBI" id="CHEBI:58168"/>
        <dbReference type="ChEBI" id="CHEBI:143947"/>
    </reaction>
</comment>
<keyword evidence="6" id="KW-0460">Magnesium</keyword>
<proteinExistence type="evidence at transcript level"/>
<sequence length="306" mass="34653">MLLHIALILSCWSALSEGTQTDVEERADNRRPIWIMGHMVNNLKQIDEFVNLGSNAIESDVSFDKKANPEYTYHGTPCDCGRDCLRWEYFNEFVKGLRRATTPGDSKYHEKLVLVVFDLKTGSLYDYQASDAGTKLAKSLLQNYWNNGNNGGRAYIILSIPNLNHYKLITGFQQTLKDEGHEELLDKVGYDFSGNDDISDVQKTYNKAGVTGHVWQSDGITNCLLRTLTRVKAAVANRDSGSGIINKVYYWTVDKRATTRDSLDAKVDGIMTNYPDVIADVLNEAAYKTKFRLATYEDNPWETFKE</sequence>
<organism evidence="10">
    <name type="scientific">Loxosceles similis</name>
    <name type="common">Brazilian brown spider</name>
    <name type="synonym">Loxosceles surata</name>
    <dbReference type="NCBI Taxonomy" id="321804"/>
    <lineage>
        <taxon>Eukaryota</taxon>
        <taxon>Metazoa</taxon>
        <taxon>Ecdysozoa</taxon>
        <taxon>Arthropoda</taxon>
        <taxon>Chelicerata</taxon>
        <taxon>Arachnida</taxon>
        <taxon>Araneae</taxon>
        <taxon>Araneomorphae</taxon>
        <taxon>Haplogynae</taxon>
        <taxon>Scytodoidea</taxon>
        <taxon>Sicariidae</taxon>
        <taxon>Loxosceles</taxon>
    </lineage>
</organism>
<accession>A0A1B2AS90</accession>
<dbReference type="Gene3D" id="3.20.20.190">
    <property type="entry name" value="Phosphatidylinositol (PI) phosphodiesterase"/>
    <property type="match status" value="1"/>
</dbReference>
<dbReference type="GO" id="GO:0006629">
    <property type="term" value="P:lipid metabolic process"/>
    <property type="evidence" value="ECO:0007669"/>
    <property type="project" value="InterPro"/>
</dbReference>
<evidence type="ECO:0000256" key="4">
    <source>
        <dbReference type="ARBA" id="ARBA00022525"/>
    </source>
</evidence>
<keyword evidence="8" id="KW-0456">Lyase</keyword>
<dbReference type="GO" id="GO:0008081">
    <property type="term" value="F:phosphoric diester hydrolase activity"/>
    <property type="evidence" value="ECO:0007669"/>
    <property type="project" value="InterPro"/>
</dbReference>
<reference evidence="10" key="1">
    <citation type="journal article" date="2016" name="Toxicon">
        <title>Transcriptome analysis of Loxosceles similis venom: description of Loxtox protein family and identification of a new group of Phospholipases D.</title>
        <authorList>
            <person name="Dantas A.E."/>
            <person name="Carmo A.O."/>
            <person name="Horta C.C.R."/>
            <person name="Leal H.G."/>
            <person name="Oliveira-Mendes B.B.R."/>
            <person name="Martins A.P.V."/>
            <person name="Chavez-Olortegui C."/>
            <person name="Kalapothakis E."/>
        </authorList>
    </citation>
    <scope>NUCLEOTIDE SEQUENCE</scope>
    <source>
        <strain evidence="10">Loxtox_s1C</strain>
    </source>
</reference>
<comment type="subcellular location">
    <subcellularLocation>
        <location evidence="3">Secreted</location>
    </subcellularLocation>
</comment>